<evidence type="ECO:0000256" key="3">
    <source>
        <dbReference type="SAM" id="SignalP"/>
    </source>
</evidence>
<proteinExistence type="predicted"/>
<reference evidence="4" key="1">
    <citation type="submission" date="2023-06" db="EMBL/GenBank/DDBJ databases">
        <title>Genome-scale phylogeny and comparative genomics of the fungal order Sordariales.</title>
        <authorList>
            <consortium name="Lawrence Berkeley National Laboratory"/>
            <person name="Hensen N."/>
            <person name="Bonometti L."/>
            <person name="Westerberg I."/>
            <person name="Brannstrom I.O."/>
            <person name="Guillou S."/>
            <person name="Cros-Aarteil S."/>
            <person name="Calhoun S."/>
            <person name="Haridas S."/>
            <person name="Kuo A."/>
            <person name="Mondo S."/>
            <person name="Pangilinan J."/>
            <person name="Riley R."/>
            <person name="LaButti K."/>
            <person name="Andreopoulos B."/>
            <person name="Lipzen A."/>
            <person name="Chen C."/>
            <person name="Yanf M."/>
            <person name="Daum C."/>
            <person name="Ng V."/>
            <person name="Clum A."/>
            <person name="Steindorff A."/>
            <person name="Ohm R."/>
            <person name="Martin F."/>
            <person name="Silar P."/>
            <person name="Natvig D."/>
            <person name="Lalanne C."/>
            <person name="Gautier V."/>
            <person name="Ament-velasquez S.L."/>
            <person name="Kruys A."/>
            <person name="Hutchinson M.I."/>
            <person name="Powell A.J."/>
            <person name="Barry K."/>
            <person name="Miller A.N."/>
            <person name="Grigoriev I.V."/>
            <person name="Debuchy R."/>
            <person name="Gladieux P."/>
            <person name="Thoren M.H."/>
            <person name="Johannesson H."/>
        </authorList>
    </citation>
    <scope>NUCLEOTIDE SEQUENCE</scope>
    <source>
        <strain evidence="4">SMH3187-1</strain>
    </source>
</reference>
<organism evidence="4 5">
    <name type="scientific">Schizothecium vesticola</name>
    <dbReference type="NCBI Taxonomy" id="314040"/>
    <lineage>
        <taxon>Eukaryota</taxon>
        <taxon>Fungi</taxon>
        <taxon>Dikarya</taxon>
        <taxon>Ascomycota</taxon>
        <taxon>Pezizomycotina</taxon>
        <taxon>Sordariomycetes</taxon>
        <taxon>Sordariomycetidae</taxon>
        <taxon>Sordariales</taxon>
        <taxon>Schizotheciaceae</taxon>
        <taxon>Schizothecium</taxon>
    </lineage>
</organism>
<dbReference type="EMBL" id="JAUKUD010000004">
    <property type="protein sequence ID" value="KAK0746790.1"/>
    <property type="molecule type" value="Genomic_DNA"/>
</dbReference>
<keyword evidence="3" id="KW-0732">Signal</keyword>
<keyword evidence="2" id="KW-0472">Membrane</keyword>
<feature type="transmembrane region" description="Helical" evidence="2">
    <location>
        <begin position="175"/>
        <end position="198"/>
    </location>
</feature>
<name>A0AA40K5M1_9PEZI</name>
<feature type="region of interest" description="Disordered" evidence="1">
    <location>
        <begin position="213"/>
        <end position="240"/>
    </location>
</feature>
<keyword evidence="2" id="KW-0812">Transmembrane</keyword>
<sequence>MRHLSMRTALPLLAYLSILLPPVALADHAAEVQCYAPDGQTVANSSLVSPCNNLGITQSGIHSSCCQLQGDESVRDLCTATGLCLSSGVVRRGFCTDKTWKNPTCVGVCVDKQAGGTPTGFAEMTSCTDGTYCCGRNNLTCCGTKWAIEAPSIISSVVMTTTTASAAPAKQNVGAIAGLGGALGAVILVAAGAIIYLVRRIKALKASLAATHVRDEPPNPMSGTVTPGYPPSQPPRSNLVSPAATAETEADFATLKAMYDRLSQQLYGTSRAQSPELDGSGYSHHRASELDGSTLAAAVQPLTGARETAENRAVSSWGSGAAPK</sequence>
<evidence type="ECO:0000256" key="1">
    <source>
        <dbReference type="SAM" id="MobiDB-lite"/>
    </source>
</evidence>
<gene>
    <name evidence="4" type="ORF">B0T18DRAFT_412430</name>
</gene>
<protein>
    <recommendedName>
        <fullName evidence="6">Mid2 domain-containing protein</fullName>
    </recommendedName>
</protein>
<keyword evidence="5" id="KW-1185">Reference proteome</keyword>
<evidence type="ECO:0000256" key="2">
    <source>
        <dbReference type="SAM" id="Phobius"/>
    </source>
</evidence>
<evidence type="ECO:0008006" key="6">
    <source>
        <dbReference type="Google" id="ProtNLM"/>
    </source>
</evidence>
<keyword evidence="2" id="KW-1133">Transmembrane helix</keyword>
<feature type="signal peptide" evidence="3">
    <location>
        <begin position="1"/>
        <end position="26"/>
    </location>
</feature>
<dbReference type="AlphaFoldDB" id="A0AA40K5M1"/>
<evidence type="ECO:0000313" key="4">
    <source>
        <dbReference type="EMBL" id="KAK0746790.1"/>
    </source>
</evidence>
<feature type="chain" id="PRO_5041407620" description="Mid2 domain-containing protein" evidence="3">
    <location>
        <begin position="27"/>
        <end position="324"/>
    </location>
</feature>
<feature type="region of interest" description="Disordered" evidence="1">
    <location>
        <begin position="271"/>
        <end position="324"/>
    </location>
</feature>
<comment type="caution">
    <text evidence="4">The sequence shown here is derived from an EMBL/GenBank/DDBJ whole genome shotgun (WGS) entry which is preliminary data.</text>
</comment>
<accession>A0AA40K5M1</accession>
<dbReference type="Proteomes" id="UP001172155">
    <property type="component" value="Unassembled WGS sequence"/>
</dbReference>
<evidence type="ECO:0000313" key="5">
    <source>
        <dbReference type="Proteomes" id="UP001172155"/>
    </source>
</evidence>